<keyword evidence="1" id="KW-0812">Transmembrane</keyword>
<protein>
    <submittedName>
        <fullName evidence="2">Uncharacterized protein</fullName>
    </submittedName>
</protein>
<keyword evidence="1" id="KW-0472">Membrane</keyword>
<organism evidence="2 3">
    <name type="scientific">Rubellicoccus peritrichatus</name>
    <dbReference type="NCBI Taxonomy" id="3080537"/>
    <lineage>
        <taxon>Bacteria</taxon>
        <taxon>Pseudomonadati</taxon>
        <taxon>Verrucomicrobiota</taxon>
        <taxon>Opitutia</taxon>
        <taxon>Puniceicoccales</taxon>
        <taxon>Cerasicoccaceae</taxon>
        <taxon>Rubellicoccus</taxon>
    </lineage>
</organism>
<evidence type="ECO:0000313" key="3">
    <source>
        <dbReference type="Proteomes" id="UP001304300"/>
    </source>
</evidence>
<dbReference type="EMBL" id="CP136920">
    <property type="protein sequence ID" value="WOO42157.1"/>
    <property type="molecule type" value="Genomic_DNA"/>
</dbReference>
<dbReference type="AlphaFoldDB" id="A0AAQ3LCW9"/>
<dbReference type="KEGG" id="puo:RZN69_03585"/>
<evidence type="ECO:0000256" key="1">
    <source>
        <dbReference type="SAM" id="Phobius"/>
    </source>
</evidence>
<accession>A0AAQ3LCW9</accession>
<feature type="transmembrane region" description="Helical" evidence="1">
    <location>
        <begin position="37"/>
        <end position="58"/>
    </location>
</feature>
<gene>
    <name evidence="2" type="ORF">RZN69_03585</name>
</gene>
<sequence length="59" mass="6497">MLIAGIALIAISHDKWEHIIGKLVGVSDLEISSGAMVVRRIIGAVFILLALWLTYTLFF</sequence>
<name>A0AAQ3LCW9_9BACT</name>
<proteinExistence type="predicted"/>
<keyword evidence="1" id="KW-1133">Transmembrane helix</keyword>
<keyword evidence="3" id="KW-1185">Reference proteome</keyword>
<dbReference type="RefSeq" id="WP_317834641.1">
    <property type="nucleotide sequence ID" value="NZ_CP136920.1"/>
</dbReference>
<evidence type="ECO:0000313" key="2">
    <source>
        <dbReference type="EMBL" id="WOO42157.1"/>
    </source>
</evidence>
<dbReference type="Proteomes" id="UP001304300">
    <property type="component" value="Chromosome"/>
</dbReference>
<reference evidence="2 3" key="1">
    <citation type="submission" date="2023-10" db="EMBL/GenBank/DDBJ databases">
        <title>Rubellicoccus peritrichatus gen. nov., sp. nov., isolated from an algae of coral reef tank.</title>
        <authorList>
            <person name="Luo J."/>
        </authorList>
    </citation>
    <scope>NUCLEOTIDE SEQUENCE [LARGE SCALE GENOMIC DNA]</scope>
    <source>
        <strain evidence="2 3">CR14</strain>
    </source>
</reference>